<dbReference type="EMBL" id="JBGBPQ010000013">
    <property type="protein sequence ID" value="KAL1511992.1"/>
    <property type="molecule type" value="Genomic_DNA"/>
</dbReference>
<gene>
    <name evidence="2" type="ORF">AB1Y20_005267</name>
</gene>
<reference evidence="2 3" key="1">
    <citation type="journal article" date="2024" name="Science">
        <title>Giant polyketide synthase enzymes in the biosynthesis of giant marine polyether toxins.</title>
        <authorList>
            <person name="Fallon T.R."/>
            <person name="Shende V.V."/>
            <person name="Wierzbicki I.H."/>
            <person name="Pendleton A.L."/>
            <person name="Watervoot N.F."/>
            <person name="Auber R.P."/>
            <person name="Gonzalez D.J."/>
            <person name="Wisecaver J.H."/>
            <person name="Moore B.S."/>
        </authorList>
    </citation>
    <scope>NUCLEOTIDE SEQUENCE [LARGE SCALE GENOMIC DNA]</scope>
    <source>
        <strain evidence="2 3">12B1</strain>
    </source>
</reference>
<dbReference type="AlphaFoldDB" id="A0AB34J3T3"/>
<evidence type="ECO:0000259" key="1">
    <source>
        <dbReference type="Pfam" id="PF05699"/>
    </source>
</evidence>
<comment type="caution">
    <text evidence="2">The sequence shown here is derived from an EMBL/GenBank/DDBJ whole genome shotgun (WGS) entry which is preliminary data.</text>
</comment>
<organism evidence="2 3">
    <name type="scientific">Prymnesium parvum</name>
    <name type="common">Toxic golden alga</name>
    <dbReference type="NCBI Taxonomy" id="97485"/>
    <lineage>
        <taxon>Eukaryota</taxon>
        <taxon>Haptista</taxon>
        <taxon>Haptophyta</taxon>
        <taxon>Prymnesiophyceae</taxon>
        <taxon>Prymnesiales</taxon>
        <taxon>Prymnesiaceae</taxon>
        <taxon>Prymnesium</taxon>
    </lineage>
</organism>
<evidence type="ECO:0000313" key="3">
    <source>
        <dbReference type="Proteomes" id="UP001515480"/>
    </source>
</evidence>
<sequence>MLDVRRVVTTTHELEGDRLEVLRVCPRIEALRALGRQLQNNEDGALPNVDAHLRSRIKLERGVKISKMFTGFGVCEGFIESDAMVNSTLYPGQERIGYRIRYPQDNTTEDLEEEEVRQLLNVKDLPQRQAVVQQLRPAFEYLEARISGTCEDIFDASSTYELCRVAQIFDPQYAAQHLTAAYVDTMTAIPALGNLVDISKLKAQVHAYLAAAADFVLSNVDVEIYSEGILLWWRRNADKISEWAKAARIVFAITPNSASVERVFAKLRNMFGEDQMHSLSDCLRAALMLSYNKRELG</sequence>
<dbReference type="GO" id="GO:0046983">
    <property type="term" value="F:protein dimerization activity"/>
    <property type="evidence" value="ECO:0007669"/>
    <property type="project" value="InterPro"/>
</dbReference>
<keyword evidence="3" id="KW-1185">Reference proteome</keyword>
<name>A0AB34J3T3_PRYPA</name>
<protein>
    <recommendedName>
        <fullName evidence="1">HAT C-terminal dimerisation domain-containing protein</fullName>
    </recommendedName>
</protein>
<dbReference type="Pfam" id="PF05699">
    <property type="entry name" value="Dimer_Tnp_hAT"/>
    <property type="match status" value="1"/>
</dbReference>
<proteinExistence type="predicted"/>
<feature type="domain" description="HAT C-terminal dimerisation" evidence="1">
    <location>
        <begin position="228"/>
        <end position="287"/>
    </location>
</feature>
<evidence type="ECO:0000313" key="2">
    <source>
        <dbReference type="EMBL" id="KAL1511992.1"/>
    </source>
</evidence>
<dbReference type="InterPro" id="IPR008906">
    <property type="entry name" value="HATC_C_dom"/>
</dbReference>
<accession>A0AB34J3T3</accession>
<dbReference type="SUPFAM" id="SSF53098">
    <property type="entry name" value="Ribonuclease H-like"/>
    <property type="match status" value="1"/>
</dbReference>
<dbReference type="InterPro" id="IPR012337">
    <property type="entry name" value="RNaseH-like_sf"/>
</dbReference>
<dbReference type="Proteomes" id="UP001515480">
    <property type="component" value="Unassembled WGS sequence"/>
</dbReference>